<name>A0A364KTW2_TALAM</name>
<protein>
    <recommendedName>
        <fullName evidence="3">ZW10 C-terminal helical domain-containing protein</fullName>
    </recommendedName>
</protein>
<keyword evidence="1" id="KW-0175">Coiled coil</keyword>
<sequence>MPSTVIQDDVSKSLLDFVADGKYPDSEDVISANVTPDFLPKGLQDISVARAQIEDEINSLSRDTASDVDGWMSQARQLRADIERSRETARNIVAQHERTQPLHAQVKDAAAKVQLMNTELAFNEGVTHVLEEVQKFNAHISNGRKAVEGEQINESITSLEAAENFVRSSDMSRYSNVASLVQGMLSSLRNDIANLLLSCWSRQVRLDKNELEIRPKDDTEQSALSNLITSLSRLDMFDAVKTSFQQGLLDNIIQPILMLKNPGQSRGVSIDDNGVRVGEPSSSSISDVIDRILSVLHYLQETLPASMSKSVAEVIIPKTSSMLSGYWLSPSIPLNLMDVQDFESTLIRVTEFTGSIESLGWKGQEELVSWVNQFPRLWLTRRRVDSLDQVRRILVQSKGTTKKVQRVEKEVVTNTDDVLLDTGVTDDWDANWGNESEGEAEESPQATVTTGPKADDEDDVDAWGLGEEEEEDNAKANEDEQDEDAWGWGDDVDEEPGTETHKPASEAQPSFDKQHKAPAAEKHAATKEITLTEHYTITDIPDSVIALIQQQVTDSASLATPELVIGDQKYNDNLLTSNLRFSASRVSASGNGLLALPTLIIAMFKAIASSFYSLKMNAGHIYLYNDSLYLAEQVRNLMEEHQLTRLTADVEGLERFGKLSYSKEMQMQRTVVTDLLDGIQGFVQCSEQPFLRECENAIDATVDRIRSIFNEWQPILSHSALLQAMGSLLSSVINKVTIDIEDLPDISEAESQTLVTFCNKLSTLEDIFIPEPGVGATSMAAVYVRNWLKFQYLINILESSLADIKFLWTEGELHLEFTAEEVVELITALFAESDHRRRTISEITRTHR</sequence>
<gene>
    <name evidence="4" type="ORF">BHQ10_002995</name>
</gene>
<dbReference type="GO" id="GO:0005737">
    <property type="term" value="C:cytoplasm"/>
    <property type="evidence" value="ECO:0007669"/>
    <property type="project" value="GOC"/>
</dbReference>
<organism evidence="4 5">
    <name type="scientific">Talaromyces amestolkiae</name>
    <dbReference type="NCBI Taxonomy" id="1196081"/>
    <lineage>
        <taxon>Eukaryota</taxon>
        <taxon>Fungi</taxon>
        <taxon>Dikarya</taxon>
        <taxon>Ascomycota</taxon>
        <taxon>Pezizomycotina</taxon>
        <taxon>Eurotiomycetes</taxon>
        <taxon>Eurotiomycetidae</taxon>
        <taxon>Eurotiales</taxon>
        <taxon>Trichocomaceae</taxon>
        <taxon>Talaromyces</taxon>
        <taxon>Talaromyces sect. Talaromyces</taxon>
    </lineage>
</organism>
<evidence type="ECO:0000259" key="3">
    <source>
        <dbReference type="Pfam" id="PF22766"/>
    </source>
</evidence>
<comment type="caution">
    <text evidence="4">The sequence shown here is derived from an EMBL/GenBank/DDBJ whole genome shotgun (WGS) entry which is preliminary data.</text>
</comment>
<evidence type="ECO:0000313" key="5">
    <source>
        <dbReference type="Proteomes" id="UP000249363"/>
    </source>
</evidence>
<feature type="compositionally biased region" description="Acidic residues" evidence="2">
    <location>
        <begin position="479"/>
        <end position="497"/>
    </location>
</feature>
<keyword evidence="5" id="KW-1185">Reference proteome</keyword>
<dbReference type="EMBL" id="MIKG01000004">
    <property type="protein sequence ID" value="RAO66983.1"/>
    <property type="molecule type" value="Genomic_DNA"/>
</dbReference>
<evidence type="ECO:0000256" key="2">
    <source>
        <dbReference type="SAM" id="MobiDB-lite"/>
    </source>
</evidence>
<proteinExistence type="predicted"/>
<feature type="compositionally biased region" description="Acidic residues" evidence="2">
    <location>
        <begin position="455"/>
        <end position="472"/>
    </location>
</feature>
<dbReference type="GO" id="GO:0006888">
    <property type="term" value="P:endoplasmic reticulum to Golgi vesicle-mediated transport"/>
    <property type="evidence" value="ECO:0007669"/>
    <property type="project" value="TreeGrafter"/>
</dbReference>
<evidence type="ECO:0000313" key="4">
    <source>
        <dbReference type="EMBL" id="RAO66983.1"/>
    </source>
</evidence>
<dbReference type="PANTHER" id="PTHR12205">
    <property type="entry name" value="CENTROMERE/KINETOCHORE PROTEIN ZW10"/>
    <property type="match status" value="1"/>
</dbReference>
<dbReference type="Gene3D" id="1.10.357.150">
    <property type="match status" value="1"/>
</dbReference>
<accession>A0A364KTW2</accession>
<dbReference type="STRING" id="1196081.A0A364KTW2"/>
<feature type="domain" description="ZW10 C-terminal helical" evidence="3">
    <location>
        <begin position="697"/>
        <end position="843"/>
    </location>
</feature>
<dbReference type="OrthoDB" id="10251381at2759"/>
<feature type="compositionally biased region" description="Basic and acidic residues" evidence="2">
    <location>
        <begin position="512"/>
        <end position="525"/>
    </location>
</feature>
<dbReference type="InterPro" id="IPR055148">
    <property type="entry name" value="ZW10_C_2"/>
</dbReference>
<dbReference type="RefSeq" id="XP_040731499.1">
    <property type="nucleotide sequence ID" value="XM_040875201.1"/>
</dbReference>
<dbReference type="InterPro" id="IPR046362">
    <property type="entry name" value="Zw10/DSL1_C_sf"/>
</dbReference>
<feature type="region of interest" description="Disordered" evidence="2">
    <location>
        <begin position="422"/>
        <end position="525"/>
    </location>
</feature>
<reference evidence="4 5" key="1">
    <citation type="journal article" date="2017" name="Biotechnol. Biofuels">
        <title>Differential beta-glucosidase expression as a function of carbon source availability in Talaromyces amestolkiae: a genomic and proteomic approach.</title>
        <authorList>
            <person name="de Eugenio L.I."/>
            <person name="Mendez-Liter J.A."/>
            <person name="Nieto-Dominguez M."/>
            <person name="Alonso L."/>
            <person name="Gil-Munoz J."/>
            <person name="Barriuso J."/>
            <person name="Prieto A."/>
            <person name="Martinez M.J."/>
        </authorList>
    </citation>
    <scope>NUCLEOTIDE SEQUENCE [LARGE SCALE GENOMIC DNA]</scope>
    <source>
        <strain evidence="4 5">CIB</strain>
    </source>
</reference>
<evidence type="ECO:0000256" key="1">
    <source>
        <dbReference type="SAM" id="Coils"/>
    </source>
</evidence>
<dbReference type="AlphaFoldDB" id="A0A364KTW2"/>
<dbReference type="GeneID" id="63792211"/>
<dbReference type="GO" id="GO:0007094">
    <property type="term" value="P:mitotic spindle assembly checkpoint signaling"/>
    <property type="evidence" value="ECO:0007669"/>
    <property type="project" value="TreeGrafter"/>
</dbReference>
<dbReference type="PANTHER" id="PTHR12205:SF0">
    <property type="entry name" value="CENTROMERE_KINETOCHORE PROTEIN ZW10 HOMOLOG"/>
    <property type="match status" value="1"/>
</dbReference>
<dbReference type="Proteomes" id="UP000249363">
    <property type="component" value="Unassembled WGS sequence"/>
</dbReference>
<dbReference type="GO" id="GO:1990423">
    <property type="term" value="C:RZZ complex"/>
    <property type="evidence" value="ECO:0007669"/>
    <property type="project" value="TreeGrafter"/>
</dbReference>
<dbReference type="Pfam" id="PF22766">
    <property type="entry name" value="ZW10_C2"/>
    <property type="match status" value="1"/>
</dbReference>
<feature type="coiled-coil region" evidence="1">
    <location>
        <begin position="43"/>
        <end position="95"/>
    </location>
</feature>